<sequence length="135" mass="14807">MKTCEYNDELSSIMTPEETKSRSYGTAEEAPASLSREDPDAIHISVQFSVEGSAVEEPYYVYPENTFGQILHNLGLITEEELSGNRTKEKFTCCVVRGEKPLSVKSALNVTVEDMGIQKGDRLLIDNDTGAGAGR</sequence>
<evidence type="ECO:0008006" key="3">
    <source>
        <dbReference type="Google" id="ProtNLM"/>
    </source>
</evidence>
<reference evidence="2" key="1">
    <citation type="submission" date="2019-08" db="EMBL/GenBank/DDBJ databases">
        <authorList>
            <person name="Kucharzyk K."/>
            <person name="Murdoch R.W."/>
            <person name="Higgins S."/>
            <person name="Loffler F."/>
        </authorList>
    </citation>
    <scope>NUCLEOTIDE SEQUENCE</scope>
</reference>
<name>A0A644X1E1_9ZZZZ</name>
<protein>
    <recommendedName>
        <fullName evidence="3">Ubiquitin-like domain-containing protein</fullName>
    </recommendedName>
</protein>
<evidence type="ECO:0000313" key="2">
    <source>
        <dbReference type="EMBL" id="MPM09767.1"/>
    </source>
</evidence>
<dbReference type="AlphaFoldDB" id="A0A644X1E1"/>
<gene>
    <name evidence="2" type="ORF">SDC9_56090</name>
</gene>
<accession>A0A644X1E1</accession>
<comment type="caution">
    <text evidence="2">The sequence shown here is derived from an EMBL/GenBank/DDBJ whole genome shotgun (WGS) entry which is preliminary data.</text>
</comment>
<organism evidence="2">
    <name type="scientific">bioreactor metagenome</name>
    <dbReference type="NCBI Taxonomy" id="1076179"/>
    <lineage>
        <taxon>unclassified sequences</taxon>
        <taxon>metagenomes</taxon>
        <taxon>ecological metagenomes</taxon>
    </lineage>
</organism>
<feature type="region of interest" description="Disordered" evidence="1">
    <location>
        <begin position="1"/>
        <end position="38"/>
    </location>
</feature>
<proteinExistence type="predicted"/>
<evidence type="ECO:0000256" key="1">
    <source>
        <dbReference type="SAM" id="MobiDB-lite"/>
    </source>
</evidence>
<dbReference type="EMBL" id="VSSQ01001609">
    <property type="protein sequence ID" value="MPM09767.1"/>
    <property type="molecule type" value="Genomic_DNA"/>
</dbReference>